<dbReference type="InterPro" id="IPR003591">
    <property type="entry name" value="Leu-rich_rpt_typical-subtyp"/>
</dbReference>
<dbReference type="SMART" id="SM00369">
    <property type="entry name" value="LRR_TYP"/>
    <property type="match status" value="3"/>
</dbReference>
<sequence length="880" mass="99989">GVKRYQEGYPKCIFSCMIPRKASDNLSLIGLELKDIRSLKLPSELKTLNLHHNCISGLDHCVFPLGLTTLDLSSNRLTTICGLKNLKNLKRLNLSANFLTDLNDVQFLTSLSDLDVSYNNLEGLPELRSLHGPHSVLSKLNVTGNCISFINSFIEDLCGLCALTELYLTDGPCSDKENPLCGIYGFRALIFAGLPQLQSIDGQSRSFTLQNFAAEHFAPLKNLSTLQNNSTGPNSFDKGRDFCLSPSFRSLATQTQSPTLSLCKQETVTLHSKRKTSATQTLSPADARSCFKNKESVTLRSKRKTSTTQTLSPADAISCFRNQLFPDPELQAALQQQAEDVYKQLTERIISLETRGAEEVRLIGLVSSLKQELRNEQKCKALLDTRIREIILNLTSANERFKDLFAAFSGYNCLVFSEFSALEDRLMAGESEWASRLLASERECREVMRKLSLLEERFLKLHHEKATDRDSRLAEVWKKYVILEDEFRSALQSETTRYDQLFERTKRAEEKASRRQEELEATDRNLKCAKDLLMKLNTHLKEVKLTLHQEKKKSGVSTQIHKQETMTLKAQLQAQEVKIKSLEETLSESSKLRLEIRALKEKLACLHSENIQLTETQKRDSSLRCEQEAMSAKISELSGQLSNRQAELDVAMETIRVKTKIIDDQTDTIRTLKKELNEVREESKKTENDMRNSRKKLEGQITDCARENGALRDEVEKLLRRKDDLKDTIVDLRSSLEMVNEEKKKLEAALVEKERQLDSMNDKLSEFEGFWKAKVVGLERQLEKTTLKVRELTTALRTSEQKCARHRAESEEALSAASTMADLRVKQVEEAAQSRILQLEGEMRQILQESANSKRQIEATLRNLAGSMSTMPRFIANGRR</sequence>
<evidence type="ECO:0000313" key="4">
    <source>
        <dbReference type="EMBL" id="JAP51101.1"/>
    </source>
</evidence>
<keyword evidence="1" id="KW-0433">Leucine-rich repeat</keyword>
<protein>
    <submittedName>
        <fullName evidence="4">Leucine-rich repeat and coiled-coil domain-containing protein 1</fullName>
    </submittedName>
</protein>
<dbReference type="SMART" id="SM00364">
    <property type="entry name" value="LRR_BAC"/>
    <property type="match status" value="3"/>
</dbReference>
<dbReference type="AlphaFoldDB" id="A0A0X3PGM2"/>
<dbReference type="InterPro" id="IPR032675">
    <property type="entry name" value="LRR_dom_sf"/>
</dbReference>
<dbReference type="SUPFAM" id="SSF52058">
    <property type="entry name" value="L domain-like"/>
    <property type="match status" value="1"/>
</dbReference>
<dbReference type="Gene3D" id="1.10.287.1490">
    <property type="match status" value="1"/>
</dbReference>
<feature type="coiled-coil region" evidence="3">
    <location>
        <begin position="491"/>
        <end position="525"/>
    </location>
</feature>
<dbReference type="Pfam" id="PF13855">
    <property type="entry name" value="LRR_8"/>
    <property type="match status" value="1"/>
</dbReference>
<feature type="non-terminal residue" evidence="4">
    <location>
        <position position="1"/>
    </location>
</feature>
<dbReference type="InterPro" id="IPR001611">
    <property type="entry name" value="Leu-rich_rpt"/>
</dbReference>
<dbReference type="PANTHER" id="PTHR15454:SF34">
    <property type="entry name" value="LEUCINE-RICH REPEAT AND COILED-COIL DOMAIN-CONTAINING PROTEIN 1"/>
    <property type="match status" value="1"/>
</dbReference>
<gene>
    <name evidence="4" type="primary">LRCC1</name>
    <name evidence="4" type="ORF">TR121628</name>
</gene>
<feature type="coiled-coil region" evidence="3">
    <location>
        <begin position="565"/>
        <end position="616"/>
    </location>
</feature>
<reference evidence="4" key="1">
    <citation type="submission" date="2016-01" db="EMBL/GenBank/DDBJ databases">
        <title>Reference transcriptome for the parasite Schistocephalus solidus: insights into the molecular evolution of parasitism.</title>
        <authorList>
            <person name="Hebert F.O."/>
            <person name="Grambauer S."/>
            <person name="Barber I."/>
            <person name="Landry C.R."/>
            <person name="Aubin-Horth N."/>
        </authorList>
    </citation>
    <scope>NUCLEOTIDE SEQUENCE</scope>
</reference>
<dbReference type="PANTHER" id="PTHR15454">
    <property type="entry name" value="NISCHARIN RELATED"/>
    <property type="match status" value="1"/>
</dbReference>
<evidence type="ECO:0000256" key="3">
    <source>
        <dbReference type="SAM" id="Coils"/>
    </source>
</evidence>
<evidence type="ECO:0000256" key="2">
    <source>
        <dbReference type="ARBA" id="ARBA00022737"/>
    </source>
</evidence>
<feature type="coiled-coil region" evidence="3">
    <location>
        <begin position="662"/>
        <end position="856"/>
    </location>
</feature>
<keyword evidence="3" id="KW-0175">Coiled coil</keyword>
<proteinExistence type="predicted"/>
<dbReference type="PROSITE" id="PS51450">
    <property type="entry name" value="LRR"/>
    <property type="match status" value="3"/>
</dbReference>
<dbReference type="EMBL" id="GEEE01012124">
    <property type="protein sequence ID" value="JAP51101.1"/>
    <property type="molecule type" value="Transcribed_RNA"/>
</dbReference>
<accession>A0A0X3PGM2</accession>
<dbReference type="SMART" id="SM00365">
    <property type="entry name" value="LRR_SD22"/>
    <property type="match status" value="4"/>
</dbReference>
<evidence type="ECO:0000256" key="1">
    <source>
        <dbReference type="ARBA" id="ARBA00022614"/>
    </source>
</evidence>
<dbReference type="PRINTS" id="PR00019">
    <property type="entry name" value="LEURICHRPT"/>
</dbReference>
<name>A0A0X3PGM2_SCHSO</name>
<dbReference type="GO" id="GO:0005737">
    <property type="term" value="C:cytoplasm"/>
    <property type="evidence" value="ECO:0007669"/>
    <property type="project" value="TreeGrafter"/>
</dbReference>
<organism evidence="4">
    <name type="scientific">Schistocephalus solidus</name>
    <name type="common">Tapeworm</name>
    <dbReference type="NCBI Taxonomy" id="70667"/>
    <lineage>
        <taxon>Eukaryota</taxon>
        <taxon>Metazoa</taxon>
        <taxon>Spiralia</taxon>
        <taxon>Lophotrochozoa</taxon>
        <taxon>Platyhelminthes</taxon>
        <taxon>Cestoda</taxon>
        <taxon>Eucestoda</taxon>
        <taxon>Diphyllobothriidea</taxon>
        <taxon>Diphyllobothriidae</taxon>
        <taxon>Schistocephalus</taxon>
    </lineage>
</organism>
<keyword evidence="2" id="KW-0677">Repeat</keyword>
<dbReference type="Gene3D" id="3.80.10.10">
    <property type="entry name" value="Ribonuclease Inhibitor"/>
    <property type="match status" value="2"/>
</dbReference>